<dbReference type="GO" id="GO:0030198">
    <property type="term" value="P:extracellular matrix organization"/>
    <property type="evidence" value="ECO:0007669"/>
    <property type="project" value="TreeGrafter"/>
</dbReference>
<dbReference type="GO" id="GO:0007155">
    <property type="term" value="P:cell adhesion"/>
    <property type="evidence" value="ECO:0007669"/>
    <property type="project" value="TreeGrafter"/>
</dbReference>
<keyword evidence="3" id="KW-1185">Reference proteome</keyword>
<organism evidence="2 3">
    <name type="scientific">Lasius platythorax</name>
    <dbReference type="NCBI Taxonomy" id="488582"/>
    <lineage>
        <taxon>Eukaryota</taxon>
        <taxon>Metazoa</taxon>
        <taxon>Ecdysozoa</taxon>
        <taxon>Arthropoda</taxon>
        <taxon>Hexapoda</taxon>
        <taxon>Insecta</taxon>
        <taxon>Pterygota</taxon>
        <taxon>Neoptera</taxon>
        <taxon>Endopterygota</taxon>
        <taxon>Hymenoptera</taxon>
        <taxon>Apocrita</taxon>
        <taxon>Aculeata</taxon>
        <taxon>Formicoidea</taxon>
        <taxon>Formicidae</taxon>
        <taxon>Formicinae</taxon>
        <taxon>Lasius</taxon>
        <taxon>Lasius</taxon>
    </lineage>
</organism>
<evidence type="ECO:0000313" key="2">
    <source>
        <dbReference type="EMBL" id="CAL1681695.1"/>
    </source>
</evidence>
<dbReference type="AlphaFoldDB" id="A0AAV2NN71"/>
<dbReference type="GO" id="GO:0005615">
    <property type="term" value="C:extracellular space"/>
    <property type="evidence" value="ECO:0007669"/>
    <property type="project" value="TreeGrafter"/>
</dbReference>
<gene>
    <name evidence="2" type="ORF">LPLAT_LOCUS7658</name>
</gene>
<protein>
    <recommendedName>
        <fullName evidence="1">FAS1 domain-containing protein</fullName>
    </recommendedName>
</protein>
<dbReference type="Pfam" id="PF02469">
    <property type="entry name" value="Fasciclin"/>
    <property type="match status" value="3"/>
</dbReference>
<dbReference type="PROSITE" id="PS50213">
    <property type="entry name" value="FAS1"/>
    <property type="match status" value="3"/>
</dbReference>
<feature type="domain" description="FAS1" evidence="1">
    <location>
        <begin position="402"/>
        <end position="551"/>
    </location>
</feature>
<dbReference type="SMART" id="SM00554">
    <property type="entry name" value="FAS1"/>
    <property type="match status" value="3"/>
</dbReference>
<dbReference type="Gene3D" id="2.30.180.10">
    <property type="entry name" value="FAS1 domain"/>
    <property type="match status" value="3"/>
</dbReference>
<dbReference type="GO" id="GO:0050839">
    <property type="term" value="F:cell adhesion molecule binding"/>
    <property type="evidence" value="ECO:0007669"/>
    <property type="project" value="TreeGrafter"/>
</dbReference>
<dbReference type="Proteomes" id="UP001497644">
    <property type="component" value="Chromosome 3"/>
</dbReference>
<feature type="domain" description="FAS1" evidence="1">
    <location>
        <begin position="101"/>
        <end position="251"/>
    </location>
</feature>
<proteinExistence type="predicted"/>
<dbReference type="PANTHER" id="PTHR10900">
    <property type="entry name" value="PERIOSTIN-RELATED"/>
    <property type="match status" value="1"/>
</dbReference>
<dbReference type="SUPFAM" id="SSF82153">
    <property type="entry name" value="FAS1 domain"/>
    <property type="match status" value="3"/>
</dbReference>
<evidence type="ECO:0000313" key="3">
    <source>
        <dbReference type="Proteomes" id="UP001497644"/>
    </source>
</evidence>
<dbReference type="InterPro" id="IPR050904">
    <property type="entry name" value="Adhesion/Biosynth-related"/>
</dbReference>
<name>A0AAV2NN71_9HYME</name>
<evidence type="ECO:0000259" key="1">
    <source>
        <dbReference type="PROSITE" id="PS50213"/>
    </source>
</evidence>
<dbReference type="InterPro" id="IPR000782">
    <property type="entry name" value="FAS1_domain"/>
</dbReference>
<dbReference type="GO" id="GO:0031012">
    <property type="term" value="C:extracellular matrix"/>
    <property type="evidence" value="ECO:0007669"/>
    <property type="project" value="TreeGrafter"/>
</dbReference>
<feature type="domain" description="FAS1" evidence="1">
    <location>
        <begin position="255"/>
        <end position="398"/>
    </location>
</feature>
<dbReference type="InterPro" id="IPR036378">
    <property type="entry name" value="FAS1_dom_sf"/>
</dbReference>
<dbReference type="PANTHER" id="PTHR10900:SF77">
    <property type="entry name" value="FI19380P1"/>
    <property type="match status" value="1"/>
</dbReference>
<accession>A0AAV2NN71</accession>
<dbReference type="EMBL" id="OZ034826">
    <property type="protein sequence ID" value="CAL1681695.1"/>
    <property type="molecule type" value="Genomic_DNA"/>
</dbReference>
<reference evidence="2" key="1">
    <citation type="submission" date="2024-04" db="EMBL/GenBank/DDBJ databases">
        <authorList>
            <consortium name="Molecular Ecology Group"/>
        </authorList>
    </citation>
    <scope>NUCLEOTIDE SEQUENCE</scope>
</reference>
<sequence>MEQSVNKIFSLLVTANRPLTIEELRDSISSELEGNPPLWITRTPGKYGVDVYINNAKILLEQSNFQSKLKVNGDTMTQVLHIINEVLEPVRSNSAESPIYNPNAFQFLNQSENLNLGDHRVRTFRQRIVIEKKEPIFKAEGRFTFFIPVDEGFKPEPRPQKIDKQVIDGHVLPNEVLFTSPTPDNLEYKTLVFSDNLRVTVSFLKAHNKVYVQSNTLMGDSNHPSGVVLAEIVKANIPVRNGVVHLIQRPLMVVDTTVKDFLEEKEDGPVFKFYQTIRDFGDDIMSTISHLRNVTLFAPSNEALEEPGVKQMLQDKKRIRDILKLHYVKERLTLDTIKNKSVSQVPTAADRKKLYFNVVQGPRGNQTVTVEGGGVNATIITANIAATNGIIHIIDRLLGVPYTTVLDKLRTDPMLNSTYFLGQRRSFNDQLNDTTKRFTYFAPHDEAWKRAATSYPSTIKKLFMPEYSYHTKQILERHLVIADQAYTMAKLREISNDTIKLTAIRDSLKIRVKEHGESYWLEWDGEYRKIRVVRPDVECTNGIIHVIDGVFLKDSDVRVTSGASLATLAPHLIMILIAKWQL</sequence>